<keyword evidence="3" id="KW-1185">Reference proteome</keyword>
<dbReference type="PANTHER" id="PTHR45527">
    <property type="entry name" value="NONRIBOSOMAL PEPTIDE SYNTHETASE"/>
    <property type="match status" value="1"/>
</dbReference>
<sequence length="256" mass="27335">MTSPRDGTDLLPEVTADEVAFLNLSGGSTGVPKLIPRTHDDYLHSVRESADICGLTTESVYMATLPVSHNFTLSSPGVLGALHAGARIVLAPAPSPDVAFPLIARERVTITGVVPPIALLWMVAGHELVLVEDYRDARALVRTVRAERLDYVDVTPSYLAELIALGLFEEHRPSIVVFGGEAVSAEVWRRLGEYPDVLAVNTYGPTEYTVDATQGVVSAGVAPHIGYPVGDTRCLVLDAWLRLVPSGAPGELYLAG</sequence>
<accession>A0ABW3MH60</accession>
<dbReference type="EMBL" id="JBHTIS010002179">
    <property type="protein sequence ID" value="MFD1049438.1"/>
    <property type="molecule type" value="Genomic_DNA"/>
</dbReference>
<feature type="domain" description="AMP-dependent synthetase/ligase" evidence="1">
    <location>
        <begin position="12"/>
        <end position="256"/>
    </location>
</feature>
<dbReference type="InterPro" id="IPR042099">
    <property type="entry name" value="ANL_N_sf"/>
</dbReference>
<protein>
    <submittedName>
        <fullName evidence="2">AMP-binding protein</fullName>
    </submittedName>
</protein>
<reference evidence="3" key="1">
    <citation type="journal article" date="2019" name="Int. J. Syst. Evol. Microbiol.">
        <title>The Global Catalogue of Microorganisms (GCM) 10K type strain sequencing project: providing services to taxonomists for standard genome sequencing and annotation.</title>
        <authorList>
            <consortium name="The Broad Institute Genomics Platform"/>
            <consortium name="The Broad Institute Genome Sequencing Center for Infectious Disease"/>
            <person name="Wu L."/>
            <person name="Ma J."/>
        </authorList>
    </citation>
    <scope>NUCLEOTIDE SEQUENCE [LARGE SCALE GENOMIC DNA]</scope>
    <source>
        <strain evidence="3">JCM 31486</strain>
    </source>
</reference>
<evidence type="ECO:0000259" key="1">
    <source>
        <dbReference type="Pfam" id="PF00501"/>
    </source>
</evidence>
<gene>
    <name evidence="2" type="ORF">ACFQ1S_29845</name>
</gene>
<dbReference type="Gene3D" id="3.40.50.12780">
    <property type="entry name" value="N-terminal domain of ligase-like"/>
    <property type="match status" value="1"/>
</dbReference>
<proteinExistence type="predicted"/>
<evidence type="ECO:0000313" key="3">
    <source>
        <dbReference type="Proteomes" id="UP001597045"/>
    </source>
</evidence>
<dbReference type="Gene3D" id="3.40.50.980">
    <property type="match status" value="1"/>
</dbReference>
<dbReference type="Proteomes" id="UP001597045">
    <property type="component" value="Unassembled WGS sequence"/>
</dbReference>
<dbReference type="PANTHER" id="PTHR45527:SF1">
    <property type="entry name" value="FATTY ACID SYNTHASE"/>
    <property type="match status" value="1"/>
</dbReference>
<organism evidence="2 3">
    <name type="scientific">Kibdelosporangium lantanae</name>
    <dbReference type="NCBI Taxonomy" id="1497396"/>
    <lineage>
        <taxon>Bacteria</taxon>
        <taxon>Bacillati</taxon>
        <taxon>Actinomycetota</taxon>
        <taxon>Actinomycetes</taxon>
        <taxon>Pseudonocardiales</taxon>
        <taxon>Pseudonocardiaceae</taxon>
        <taxon>Kibdelosporangium</taxon>
    </lineage>
</organism>
<dbReference type="InterPro" id="IPR020845">
    <property type="entry name" value="AMP-binding_CS"/>
</dbReference>
<evidence type="ECO:0000313" key="2">
    <source>
        <dbReference type="EMBL" id="MFD1049438.1"/>
    </source>
</evidence>
<dbReference type="SUPFAM" id="SSF56801">
    <property type="entry name" value="Acetyl-CoA synthetase-like"/>
    <property type="match status" value="1"/>
</dbReference>
<comment type="caution">
    <text evidence="2">The sequence shown here is derived from an EMBL/GenBank/DDBJ whole genome shotgun (WGS) entry which is preliminary data.</text>
</comment>
<dbReference type="Pfam" id="PF00501">
    <property type="entry name" value="AMP-binding"/>
    <property type="match status" value="1"/>
</dbReference>
<feature type="non-terminal residue" evidence="2">
    <location>
        <position position="256"/>
    </location>
</feature>
<dbReference type="PROSITE" id="PS00455">
    <property type="entry name" value="AMP_BINDING"/>
    <property type="match status" value="1"/>
</dbReference>
<dbReference type="InterPro" id="IPR000873">
    <property type="entry name" value="AMP-dep_synth/lig_dom"/>
</dbReference>
<name>A0ABW3MH60_9PSEU</name>